<comment type="similarity">
    <text evidence="1">Belongs to the WD repeat WDR55 family.</text>
</comment>
<feature type="repeat" description="WD" evidence="5">
    <location>
        <begin position="354"/>
        <end position="395"/>
    </location>
</feature>
<feature type="compositionally biased region" description="Acidic residues" evidence="6">
    <location>
        <begin position="18"/>
        <end position="51"/>
    </location>
</feature>
<dbReference type="InterPro" id="IPR036322">
    <property type="entry name" value="WD40_repeat_dom_sf"/>
</dbReference>
<keyword evidence="7" id="KW-1185">Reference proteome</keyword>
<dbReference type="InterPro" id="IPR050505">
    <property type="entry name" value="WDR55/POC1"/>
</dbReference>
<feature type="region of interest" description="Disordered" evidence="6">
    <location>
        <begin position="1"/>
        <end position="70"/>
    </location>
</feature>
<dbReference type="PROSITE" id="PS50294">
    <property type="entry name" value="WD_REPEATS_REGION"/>
    <property type="match status" value="2"/>
</dbReference>
<dbReference type="Gene3D" id="2.130.10.10">
    <property type="entry name" value="YVTN repeat-like/Quinoprotein amine dehydrogenase"/>
    <property type="match status" value="2"/>
</dbReference>
<dbReference type="FunCoup" id="A0A6J0BG79">
    <property type="interactions" value="724"/>
</dbReference>
<name>A0A6J0BG79_NEOLC</name>
<dbReference type="SUPFAM" id="SSF50978">
    <property type="entry name" value="WD40 repeat-like"/>
    <property type="match status" value="1"/>
</dbReference>
<sequence length="427" mass="47072">MIVKMGRLKDDFLGGDESNSDDSDSSFSDMDDSSDNSGFDLDDSDSNDEANDAGPSASVNIPGGSGDVLALNEDDEEDEVVKAILRSRQPNKDHPPDIRLEDFIADISFHPANNLIALACMSGDVLLYRYTNEATDLVSTLELHIKACRDVEFSEDGKILLSTAKDKSILLTDVETENLTRLYENSHEDPVSTLTVIDENLFATGDDNGTVKLWDMRQKGDLPLFSLKEMEDYVSAMVTTSEKKYLACASGDGSLTTLNMTARRMHVQSEEYEQELTCLGLFKSETKLLAGDSKGRMYVFKWGEFGLHSDEFPSVTKKSMNCMVPLTENIVVTAGEDGILRATNLFPYHHLGIVGQHSMSVEGTDISNDGTLIASTSYDNDVKFWNVEYFETLNNEVSKKGSGKKQLKHNLPSSKVNNASDFFSGLC</sequence>
<dbReference type="OrthoDB" id="2288928at2759"/>
<organism evidence="8">
    <name type="scientific">Neodiprion lecontei</name>
    <name type="common">Redheaded pine sawfly</name>
    <dbReference type="NCBI Taxonomy" id="441921"/>
    <lineage>
        <taxon>Eukaryota</taxon>
        <taxon>Metazoa</taxon>
        <taxon>Ecdysozoa</taxon>
        <taxon>Arthropoda</taxon>
        <taxon>Hexapoda</taxon>
        <taxon>Insecta</taxon>
        <taxon>Pterygota</taxon>
        <taxon>Neoptera</taxon>
        <taxon>Endopterygota</taxon>
        <taxon>Hymenoptera</taxon>
        <taxon>Tenthredinoidea</taxon>
        <taxon>Diprionidae</taxon>
        <taxon>Diprioninae</taxon>
        <taxon>Neodiprion</taxon>
    </lineage>
</organism>
<dbReference type="PANTHER" id="PTHR44019:SF20">
    <property type="entry name" value="WD REPEAT-CONTAINING PROTEIN 55"/>
    <property type="match status" value="1"/>
</dbReference>
<proteinExistence type="inferred from homology"/>
<feature type="repeat" description="WD" evidence="5">
    <location>
        <begin position="184"/>
        <end position="217"/>
    </location>
</feature>
<evidence type="ECO:0000256" key="4">
    <source>
        <dbReference type="ARBA" id="ARBA00023478"/>
    </source>
</evidence>
<dbReference type="RefSeq" id="XP_015513834.1">
    <property type="nucleotide sequence ID" value="XM_015658348.2"/>
</dbReference>
<feature type="repeat" description="WD" evidence="5">
    <location>
        <begin position="141"/>
        <end position="182"/>
    </location>
</feature>
<dbReference type="KEGG" id="nlo:107219968"/>
<dbReference type="GeneID" id="107219968"/>
<dbReference type="PROSITE" id="PS00678">
    <property type="entry name" value="WD_REPEATS_1"/>
    <property type="match status" value="1"/>
</dbReference>
<dbReference type="InterPro" id="IPR019775">
    <property type="entry name" value="WD40_repeat_CS"/>
</dbReference>
<dbReference type="PANTHER" id="PTHR44019">
    <property type="entry name" value="WD REPEAT-CONTAINING PROTEIN 55"/>
    <property type="match status" value="1"/>
</dbReference>
<dbReference type="AlphaFoldDB" id="A0A6J0BG79"/>
<evidence type="ECO:0000313" key="8">
    <source>
        <dbReference type="RefSeq" id="XP_015513834.1"/>
    </source>
</evidence>
<protein>
    <recommendedName>
        <fullName evidence="4">WD repeat-containing protein 55 homolog</fullName>
    </recommendedName>
</protein>
<keyword evidence="3" id="KW-0677">Repeat</keyword>
<reference evidence="8" key="1">
    <citation type="submission" date="2025-08" db="UniProtKB">
        <authorList>
            <consortium name="RefSeq"/>
        </authorList>
    </citation>
    <scope>IDENTIFICATION</scope>
    <source>
        <tissue evidence="8">Thorax and Abdomen</tissue>
    </source>
</reference>
<dbReference type="InterPro" id="IPR001680">
    <property type="entry name" value="WD40_rpt"/>
</dbReference>
<evidence type="ECO:0000256" key="2">
    <source>
        <dbReference type="ARBA" id="ARBA00022574"/>
    </source>
</evidence>
<evidence type="ECO:0000256" key="3">
    <source>
        <dbReference type="ARBA" id="ARBA00022737"/>
    </source>
</evidence>
<evidence type="ECO:0000313" key="7">
    <source>
        <dbReference type="Proteomes" id="UP000829291"/>
    </source>
</evidence>
<dbReference type="PROSITE" id="PS50082">
    <property type="entry name" value="WD_REPEATS_2"/>
    <property type="match status" value="3"/>
</dbReference>
<evidence type="ECO:0000256" key="6">
    <source>
        <dbReference type="SAM" id="MobiDB-lite"/>
    </source>
</evidence>
<dbReference type="SMART" id="SM00320">
    <property type="entry name" value="WD40"/>
    <property type="match status" value="6"/>
</dbReference>
<accession>A0A6J0BG79</accession>
<keyword evidence="2 5" id="KW-0853">WD repeat</keyword>
<dbReference type="InParanoid" id="A0A6J0BG79"/>
<dbReference type="Proteomes" id="UP000829291">
    <property type="component" value="Chromosome 6"/>
</dbReference>
<evidence type="ECO:0000256" key="5">
    <source>
        <dbReference type="PROSITE-ProRule" id="PRU00221"/>
    </source>
</evidence>
<dbReference type="Pfam" id="PF24796">
    <property type="entry name" value="WDR55"/>
    <property type="match status" value="1"/>
</dbReference>
<evidence type="ECO:0000256" key="1">
    <source>
        <dbReference type="ARBA" id="ARBA00007625"/>
    </source>
</evidence>
<gene>
    <name evidence="8" type="primary">LOC107219968</name>
</gene>
<dbReference type="InterPro" id="IPR015943">
    <property type="entry name" value="WD40/YVTN_repeat-like_dom_sf"/>
</dbReference>